<accession>A0A834H8H4</accession>
<dbReference type="OrthoDB" id="1802428at2759"/>
<organism evidence="2 3">
    <name type="scientific">Rhododendron simsii</name>
    <name type="common">Sims's rhododendron</name>
    <dbReference type="NCBI Taxonomy" id="118357"/>
    <lineage>
        <taxon>Eukaryota</taxon>
        <taxon>Viridiplantae</taxon>
        <taxon>Streptophyta</taxon>
        <taxon>Embryophyta</taxon>
        <taxon>Tracheophyta</taxon>
        <taxon>Spermatophyta</taxon>
        <taxon>Magnoliopsida</taxon>
        <taxon>eudicotyledons</taxon>
        <taxon>Gunneridae</taxon>
        <taxon>Pentapetalae</taxon>
        <taxon>asterids</taxon>
        <taxon>Ericales</taxon>
        <taxon>Ericaceae</taxon>
        <taxon>Ericoideae</taxon>
        <taxon>Rhodoreae</taxon>
        <taxon>Rhododendron</taxon>
    </lineage>
</organism>
<protein>
    <submittedName>
        <fullName evidence="2">Uncharacterized protein</fullName>
    </submittedName>
</protein>
<evidence type="ECO:0000313" key="3">
    <source>
        <dbReference type="Proteomes" id="UP000626092"/>
    </source>
</evidence>
<dbReference type="Proteomes" id="UP000626092">
    <property type="component" value="Unassembled WGS sequence"/>
</dbReference>
<reference evidence="2" key="1">
    <citation type="submission" date="2019-11" db="EMBL/GenBank/DDBJ databases">
        <authorList>
            <person name="Liu Y."/>
            <person name="Hou J."/>
            <person name="Li T.-Q."/>
            <person name="Guan C.-H."/>
            <person name="Wu X."/>
            <person name="Wu H.-Z."/>
            <person name="Ling F."/>
            <person name="Zhang R."/>
            <person name="Shi X.-G."/>
            <person name="Ren J.-P."/>
            <person name="Chen E.-F."/>
            <person name="Sun J.-M."/>
        </authorList>
    </citation>
    <scope>NUCLEOTIDE SEQUENCE</scope>
    <source>
        <strain evidence="2">Adult_tree_wgs_1</strain>
        <tissue evidence="2">Leaves</tissue>
    </source>
</reference>
<gene>
    <name evidence="2" type="ORF">RHSIM_Rhsim05G0023900</name>
</gene>
<feature type="chain" id="PRO_5032927999" evidence="1">
    <location>
        <begin position="21"/>
        <end position="130"/>
    </location>
</feature>
<evidence type="ECO:0000256" key="1">
    <source>
        <dbReference type="SAM" id="SignalP"/>
    </source>
</evidence>
<proteinExistence type="predicted"/>
<keyword evidence="3" id="KW-1185">Reference proteome</keyword>
<dbReference type="AlphaFoldDB" id="A0A834H8H4"/>
<name>A0A834H8H4_RHOSS</name>
<evidence type="ECO:0000313" key="2">
    <source>
        <dbReference type="EMBL" id="KAF7143468.1"/>
    </source>
</evidence>
<dbReference type="EMBL" id="WJXA01000005">
    <property type="protein sequence ID" value="KAF7143468.1"/>
    <property type="molecule type" value="Genomic_DNA"/>
</dbReference>
<comment type="caution">
    <text evidence="2">The sequence shown here is derived from an EMBL/GenBank/DDBJ whole genome shotgun (WGS) entry which is preliminary data.</text>
</comment>
<sequence length="130" mass="14837">MPWKSSSVRILSWGVFGTLSSWLPEDRNSDIVTNLRESTIAMMLKKDPRCCGFNPRKCSFLLNPPGALDPHQSKRTDKEADHFGNLLINRIQAKRRYIHFDEITFHGVSSHALNLLKLPRGIEPILKALK</sequence>
<feature type="signal peptide" evidence="1">
    <location>
        <begin position="1"/>
        <end position="20"/>
    </location>
</feature>
<keyword evidence="1" id="KW-0732">Signal</keyword>